<feature type="region of interest" description="Disordered" evidence="1">
    <location>
        <begin position="89"/>
        <end position="111"/>
    </location>
</feature>
<accession>A0ABV8SPA2</accession>
<keyword evidence="3" id="KW-1185">Reference proteome</keyword>
<evidence type="ECO:0000256" key="1">
    <source>
        <dbReference type="SAM" id="MobiDB-lite"/>
    </source>
</evidence>
<proteinExistence type="predicted"/>
<evidence type="ECO:0000313" key="2">
    <source>
        <dbReference type="EMBL" id="MFC4309418.1"/>
    </source>
</evidence>
<sequence length="111" mass="11918">MSGPSWLALIAVVWWAALLNPTQARSFATGIFDGVDSPAAVVSADRHLSLQTNDRRRVDPVRFGYSPAALASVFTFALSLEPIQWLAPTSHKPASRPARSPAQPRAPPANT</sequence>
<organism evidence="2 3">
    <name type="scientific">Steroidobacter flavus</name>
    <dbReference type="NCBI Taxonomy" id="1842136"/>
    <lineage>
        <taxon>Bacteria</taxon>
        <taxon>Pseudomonadati</taxon>
        <taxon>Pseudomonadota</taxon>
        <taxon>Gammaproteobacteria</taxon>
        <taxon>Steroidobacterales</taxon>
        <taxon>Steroidobacteraceae</taxon>
        <taxon>Steroidobacter</taxon>
    </lineage>
</organism>
<gene>
    <name evidence="2" type="ORF">ACFPN2_10025</name>
</gene>
<protein>
    <submittedName>
        <fullName evidence="2">Uncharacterized protein</fullName>
    </submittedName>
</protein>
<name>A0ABV8SPA2_9GAMM</name>
<dbReference type="RefSeq" id="WP_380596472.1">
    <property type="nucleotide sequence ID" value="NZ_JBHSDU010000003.1"/>
</dbReference>
<dbReference type="Proteomes" id="UP001595904">
    <property type="component" value="Unassembled WGS sequence"/>
</dbReference>
<dbReference type="EMBL" id="JBHSDU010000003">
    <property type="protein sequence ID" value="MFC4309418.1"/>
    <property type="molecule type" value="Genomic_DNA"/>
</dbReference>
<evidence type="ECO:0000313" key="3">
    <source>
        <dbReference type="Proteomes" id="UP001595904"/>
    </source>
</evidence>
<comment type="caution">
    <text evidence="2">The sequence shown here is derived from an EMBL/GenBank/DDBJ whole genome shotgun (WGS) entry which is preliminary data.</text>
</comment>
<reference evidence="3" key="1">
    <citation type="journal article" date="2019" name="Int. J. Syst. Evol. Microbiol.">
        <title>The Global Catalogue of Microorganisms (GCM) 10K type strain sequencing project: providing services to taxonomists for standard genome sequencing and annotation.</title>
        <authorList>
            <consortium name="The Broad Institute Genomics Platform"/>
            <consortium name="The Broad Institute Genome Sequencing Center for Infectious Disease"/>
            <person name="Wu L."/>
            <person name="Ma J."/>
        </authorList>
    </citation>
    <scope>NUCLEOTIDE SEQUENCE [LARGE SCALE GENOMIC DNA]</scope>
    <source>
        <strain evidence="3">CGMCC 1.10759</strain>
    </source>
</reference>